<dbReference type="PANTHER" id="PTHR30050:SF8">
    <property type="entry name" value="PRIMOSOMAL PROTEIN DNAI"/>
    <property type="match status" value="1"/>
</dbReference>
<gene>
    <name evidence="2" type="primary">dnaI</name>
    <name evidence="2" type="ORF">M3M35_00845</name>
</gene>
<evidence type="ECO:0000313" key="2">
    <source>
        <dbReference type="EMBL" id="USS85242.1"/>
    </source>
</evidence>
<dbReference type="InterPro" id="IPR002611">
    <property type="entry name" value="IstB_ATP-bd"/>
</dbReference>
<dbReference type="PANTHER" id="PTHR30050">
    <property type="entry name" value="CHROMOSOMAL REPLICATION INITIATOR PROTEIN DNAA"/>
    <property type="match status" value="1"/>
</dbReference>
<dbReference type="EMBL" id="CP097116">
    <property type="protein sequence ID" value="USS85242.1"/>
    <property type="molecule type" value="Genomic_DNA"/>
</dbReference>
<feature type="domain" description="AAA+ ATPase" evidence="1">
    <location>
        <begin position="156"/>
        <end position="277"/>
    </location>
</feature>
<organism evidence="2 3">
    <name type="scientific">Fructilactobacillus myrtifloralis</name>
    <dbReference type="NCBI Taxonomy" id="2940301"/>
    <lineage>
        <taxon>Bacteria</taxon>
        <taxon>Bacillati</taxon>
        <taxon>Bacillota</taxon>
        <taxon>Bacilli</taxon>
        <taxon>Lactobacillales</taxon>
        <taxon>Lactobacillaceae</taxon>
        <taxon>Fructilactobacillus</taxon>
    </lineage>
</organism>
<dbReference type="NCBIfam" id="NF006505">
    <property type="entry name" value="PRK08939.1"/>
    <property type="match status" value="1"/>
</dbReference>
<dbReference type="RefSeq" id="WP_252750137.1">
    <property type="nucleotide sequence ID" value="NZ_CP097116.1"/>
</dbReference>
<dbReference type="Pfam" id="PF01695">
    <property type="entry name" value="IstB_IS21"/>
    <property type="match status" value="1"/>
</dbReference>
<dbReference type="Gene3D" id="3.40.50.300">
    <property type="entry name" value="P-loop containing nucleotide triphosphate hydrolases"/>
    <property type="match status" value="1"/>
</dbReference>
<dbReference type="SMART" id="SM00382">
    <property type="entry name" value="AAA"/>
    <property type="match status" value="1"/>
</dbReference>
<dbReference type="SUPFAM" id="SSF52540">
    <property type="entry name" value="P-loop containing nucleoside triphosphate hydrolases"/>
    <property type="match status" value="1"/>
</dbReference>
<evidence type="ECO:0000259" key="1">
    <source>
        <dbReference type="SMART" id="SM00382"/>
    </source>
</evidence>
<proteinExistence type="predicted"/>
<evidence type="ECO:0000313" key="3">
    <source>
        <dbReference type="Proteomes" id="UP001056707"/>
    </source>
</evidence>
<accession>A0ABY5BNJ3</accession>
<dbReference type="Pfam" id="PF07319">
    <property type="entry name" value="DnaI_N"/>
    <property type="match status" value="1"/>
</dbReference>
<sequence length="307" mass="34940">MKNVGAGLKTSLQQHHLEAHYQELLQRVYADPDVQQFLQEHQAELDPQAKEKSTSKLYEFVNEKQKLQAGNGNFAKGYAPQLVVSDHLIEVAYRPTPEFLEQERQHRLQSNFKTVGMTPAIKQVNFEDYEPTPDQEEVIIKILDFIEQYEADPKANYKGLYLYGPFGVGKTFLMAAMAHRLSDHGIQTTLVHFPSFAVALKNAIGDHTLQDKVDQVKQTPVLIIDDLGADSMSAWIRDDVLGVILEYRMQHQLATFFTSNFSMDKLATEHLAVTGKDVVDPLKAQRLMERIKFLARPVFLNGNNLRN</sequence>
<reference evidence="2" key="1">
    <citation type="submission" date="2022-05" db="EMBL/GenBank/DDBJ databases">
        <authorList>
            <person name="Oliphant S.A."/>
            <person name="Watson-Haigh N.S."/>
            <person name="Sumby K.M."/>
            <person name="Gardner J.M."/>
            <person name="Jiranek V."/>
        </authorList>
    </citation>
    <scope>NUCLEOTIDE SEQUENCE</scope>
    <source>
        <strain evidence="2">KI16_H9</strain>
    </source>
</reference>
<dbReference type="CDD" id="cd00009">
    <property type="entry name" value="AAA"/>
    <property type="match status" value="1"/>
</dbReference>
<dbReference type="Proteomes" id="UP001056707">
    <property type="component" value="Chromosome"/>
</dbReference>
<dbReference type="InterPro" id="IPR009928">
    <property type="entry name" value="DnaI_N"/>
</dbReference>
<protein>
    <submittedName>
        <fullName evidence="2">Primosomal protein DnaI</fullName>
    </submittedName>
</protein>
<name>A0ABY5BNJ3_9LACO</name>
<keyword evidence="3" id="KW-1185">Reference proteome</keyword>
<dbReference type="InterPro" id="IPR027417">
    <property type="entry name" value="P-loop_NTPase"/>
</dbReference>
<dbReference type="InterPro" id="IPR003593">
    <property type="entry name" value="AAA+_ATPase"/>
</dbReference>